<feature type="transmembrane region" description="Helical" evidence="1">
    <location>
        <begin position="33"/>
        <end position="53"/>
    </location>
</feature>
<feature type="transmembrane region" description="Helical" evidence="1">
    <location>
        <begin position="65"/>
        <end position="85"/>
    </location>
</feature>
<dbReference type="EMBL" id="JAVDWA010000003">
    <property type="protein sequence ID" value="MDR7073434.1"/>
    <property type="molecule type" value="Genomic_DNA"/>
</dbReference>
<dbReference type="Proteomes" id="UP001258181">
    <property type="component" value="Unassembled WGS sequence"/>
</dbReference>
<evidence type="ECO:0000256" key="1">
    <source>
        <dbReference type="SAM" id="Phobius"/>
    </source>
</evidence>
<dbReference type="RefSeq" id="WP_310258925.1">
    <property type="nucleotide sequence ID" value="NZ_JAVDWA010000003.1"/>
</dbReference>
<dbReference type="InterPro" id="IPR021214">
    <property type="entry name" value="DUF2568"/>
</dbReference>
<evidence type="ECO:0008006" key="4">
    <source>
        <dbReference type="Google" id="ProtNLM"/>
    </source>
</evidence>
<comment type="caution">
    <text evidence="2">The sequence shown here is derived from an EMBL/GenBank/DDBJ whole genome shotgun (WGS) entry which is preliminary data.</text>
</comment>
<keyword evidence="3" id="KW-1185">Reference proteome</keyword>
<keyword evidence="1" id="KW-0812">Transmembrane</keyword>
<keyword evidence="1" id="KW-1133">Transmembrane helix</keyword>
<gene>
    <name evidence="2" type="ORF">J2X07_002420</name>
</gene>
<protein>
    <recommendedName>
        <fullName evidence="4">DUF2568 domain-containing protein</fullName>
    </recommendedName>
</protein>
<organism evidence="2 3">
    <name type="scientific">Fictibacillus barbaricus</name>
    <dbReference type="NCBI Taxonomy" id="182136"/>
    <lineage>
        <taxon>Bacteria</taxon>
        <taxon>Bacillati</taxon>
        <taxon>Bacillota</taxon>
        <taxon>Bacilli</taxon>
        <taxon>Bacillales</taxon>
        <taxon>Fictibacillaceae</taxon>
        <taxon>Fictibacillus</taxon>
    </lineage>
</organism>
<evidence type="ECO:0000313" key="2">
    <source>
        <dbReference type="EMBL" id="MDR7073434.1"/>
    </source>
</evidence>
<feature type="transmembrane region" description="Helical" evidence="1">
    <location>
        <begin position="91"/>
        <end position="108"/>
    </location>
</feature>
<evidence type="ECO:0000313" key="3">
    <source>
        <dbReference type="Proteomes" id="UP001258181"/>
    </source>
</evidence>
<reference evidence="2 3" key="1">
    <citation type="submission" date="2023-07" db="EMBL/GenBank/DDBJ databases">
        <title>Sorghum-associated microbial communities from plants grown in Nebraska, USA.</title>
        <authorList>
            <person name="Schachtman D."/>
        </authorList>
    </citation>
    <scope>NUCLEOTIDE SEQUENCE [LARGE SCALE GENOMIC DNA]</scope>
    <source>
        <strain evidence="2 3">BE211</strain>
    </source>
</reference>
<name>A0ABU1U1S7_9BACL</name>
<sequence>MISGIIMITRFVSELLALWILRRWGYDYGNSLVFKWVFAMGTPFIFAIIWGLFASPKAHYQFEGIYKIFFEIVLFSIVALALYTINHHTLAGVYWMIAVLTALLIHKYKI</sequence>
<proteinExistence type="predicted"/>
<keyword evidence="1" id="KW-0472">Membrane</keyword>
<accession>A0ABU1U1S7</accession>
<dbReference type="Pfam" id="PF10823">
    <property type="entry name" value="DUF2568"/>
    <property type="match status" value="1"/>
</dbReference>